<dbReference type="Pfam" id="PF00017">
    <property type="entry name" value="SH2"/>
    <property type="match status" value="1"/>
</dbReference>
<dbReference type="SUPFAM" id="SSF55550">
    <property type="entry name" value="SH2 domain"/>
    <property type="match status" value="1"/>
</dbReference>
<dbReference type="PANTHER" id="PTHR45734">
    <property type="entry name" value="TENSIN"/>
    <property type="match status" value="1"/>
</dbReference>
<evidence type="ECO:0000313" key="8">
    <source>
        <dbReference type="Proteomes" id="UP001176940"/>
    </source>
</evidence>
<feature type="region of interest" description="Disordered" evidence="5">
    <location>
        <begin position="310"/>
        <end position="407"/>
    </location>
</feature>
<dbReference type="InterPro" id="IPR011993">
    <property type="entry name" value="PH-like_dom_sf"/>
</dbReference>
<dbReference type="Gene3D" id="2.30.29.30">
    <property type="entry name" value="Pleckstrin-homology domain (PH domain)/Phosphotyrosine-binding domain (PTB)"/>
    <property type="match status" value="1"/>
</dbReference>
<evidence type="ECO:0000256" key="1">
    <source>
        <dbReference type="ARBA" id="ARBA00004246"/>
    </source>
</evidence>
<evidence type="ECO:0000259" key="6">
    <source>
        <dbReference type="PROSITE" id="PS50001"/>
    </source>
</evidence>
<comment type="caution">
    <text evidence="7">The sequence shown here is derived from an EMBL/GenBank/DDBJ whole genome shotgun (WGS) entry which is preliminary data.</text>
</comment>
<accession>A0ABN9L7Y3</accession>
<dbReference type="InterPro" id="IPR013625">
    <property type="entry name" value="PTB"/>
</dbReference>
<dbReference type="EMBL" id="CAUEEQ010011372">
    <property type="protein sequence ID" value="CAJ0935562.1"/>
    <property type="molecule type" value="Genomic_DNA"/>
</dbReference>
<dbReference type="CDD" id="cd01213">
    <property type="entry name" value="PTB_tensin"/>
    <property type="match status" value="1"/>
</dbReference>
<dbReference type="InterPro" id="IPR033929">
    <property type="entry name" value="Tensin_PTB"/>
</dbReference>
<dbReference type="InterPro" id="IPR006020">
    <property type="entry name" value="PTB/PI_dom"/>
</dbReference>
<dbReference type="PROSITE" id="PS50001">
    <property type="entry name" value="SH2"/>
    <property type="match status" value="1"/>
</dbReference>
<dbReference type="InterPro" id="IPR036860">
    <property type="entry name" value="SH2_dom_sf"/>
</dbReference>
<dbReference type="Gene3D" id="3.30.505.10">
    <property type="entry name" value="SH2 domain"/>
    <property type="match status" value="1"/>
</dbReference>
<dbReference type="InterPro" id="IPR000980">
    <property type="entry name" value="SH2"/>
</dbReference>
<protein>
    <recommendedName>
        <fullName evidence="6">SH2 domain-containing protein</fullName>
    </recommendedName>
</protein>
<dbReference type="Proteomes" id="UP001176940">
    <property type="component" value="Unassembled WGS sequence"/>
</dbReference>
<dbReference type="SUPFAM" id="SSF50729">
    <property type="entry name" value="PH domain-like"/>
    <property type="match status" value="1"/>
</dbReference>
<evidence type="ECO:0000256" key="4">
    <source>
        <dbReference type="PROSITE-ProRule" id="PRU00191"/>
    </source>
</evidence>
<evidence type="ECO:0000256" key="2">
    <source>
        <dbReference type="ARBA" id="ARBA00007881"/>
    </source>
</evidence>
<comment type="subcellular location">
    <subcellularLocation>
        <location evidence="1">Cell junction</location>
        <location evidence="1">Focal adhesion</location>
    </subcellularLocation>
</comment>
<dbReference type="InterPro" id="IPR051484">
    <property type="entry name" value="Tensin_PTEN_phosphatase"/>
</dbReference>
<dbReference type="PANTHER" id="PTHR45734:SF6">
    <property type="entry name" value="TENSIN-4"/>
    <property type="match status" value="1"/>
</dbReference>
<feature type="compositionally biased region" description="Polar residues" evidence="5">
    <location>
        <begin position="324"/>
        <end position="385"/>
    </location>
</feature>
<gene>
    <name evidence="7" type="ORF">RIMI_LOCUS6359284</name>
</gene>
<feature type="domain" description="SH2" evidence="6">
    <location>
        <begin position="530"/>
        <end position="633"/>
    </location>
</feature>
<dbReference type="SMART" id="SM00462">
    <property type="entry name" value="PTB"/>
    <property type="match status" value="1"/>
</dbReference>
<evidence type="ECO:0000256" key="3">
    <source>
        <dbReference type="ARBA" id="ARBA00022999"/>
    </source>
</evidence>
<proteinExistence type="inferred from homology"/>
<organism evidence="7 8">
    <name type="scientific">Ranitomeya imitator</name>
    <name type="common">mimic poison frog</name>
    <dbReference type="NCBI Taxonomy" id="111125"/>
    <lineage>
        <taxon>Eukaryota</taxon>
        <taxon>Metazoa</taxon>
        <taxon>Chordata</taxon>
        <taxon>Craniata</taxon>
        <taxon>Vertebrata</taxon>
        <taxon>Euteleostomi</taxon>
        <taxon>Amphibia</taxon>
        <taxon>Batrachia</taxon>
        <taxon>Anura</taxon>
        <taxon>Neobatrachia</taxon>
        <taxon>Hyloidea</taxon>
        <taxon>Dendrobatidae</taxon>
        <taxon>Dendrobatinae</taxon>
        <taxon>Ranitomeya</taxon>
    </lineage>
</organism>
<evidence type="ECO:0000313" key="7">
    <source>
        <dbReference type="EMBL" id="CAJ0935562.1"/>
    </source>
</evidence>
<evidence type="ECO:0000256" key="5">
    <source>
        <dbReference type="SAM" id="MobiDB-lite"/>
    </source>
</evidence>
<sequence length="792" mass="86841">MFTLVTSVKVKKTNTTYLPTAVCPRRSASLHSSCTDCERQSAGKQSGDVTALLSGRCAHSQCRRSAEKQSAGDRHRNVRFFSLKRDIQQNTMSQVIPTHVLRVGQTVCMAPKDDISGLRQVVHPKGISISSKCSYYTSESYVEQMTSQVNGHNLAETIPYGGHKSMNVHQPLPGKNGIKLMNAKQPSEAEACNVGDPLSPSLDISIDNLNQLILQLDPTFQPLPVNSDLIRKKRDSSPSRPVATKVTNSPEIKCVEVNPPKVICHHENIQRSSSPTPKSEGILIARGTQSESISPSGSLIFSEPQSHVLHDHHQRPLNGGSYPATATITIPRQKSNQQNQIISTSYGSDNTYQTRPSFRTSEASMSTSPGSDTSYTLGSTHSLQYDDTDGHFHSRLPESPFGSQGSFSNLHSPIITSPNAHINNFDHNGSFGYFKTYPNNSTKSHANSCPPSVNNSTMDIPILLVNGCHYPENMDISSKSSRQLPGGNRQKVALGFSKTSSESSIPTCSDGTMKDGQPGMKFVMDTSKQWFKPNLTRDQAIELLKDKEPGAFIIRDSTSYRGCFGLAVKVPATPLKTGNVTNEVVRHFLIESSAKGVHVKGAAEEPYFGSLPAFVYQHTITPLSLPCKLLVPLRGQNDCDISSDFSPEGVCESKSSAACNLLYLNSVSTETLTGSSAIHKAVTTTFQRADHIVPTIVNFRAVDQGVTLTDVQRKVFFRRHYPVSSLSFCSVDPEHRKWQKQCRPSRIFGFVAKNPSDPSDNVCHVFAEYDVIQPASPLITYLTNLIQQQERV</sequence>
<name>A0ABN9L7Y3_9NEOB</name>
<keyword evidence="3 4" id="KW-0727">SH2 domain</keyword>
<comment type="similarity">
    <text evidence="2">Belongs to the PTEN phosphatase protein family.</text>
</comment>
<reference evidence="7" key="1">
    <citation type="submission" date="2023-07" db="EMBL/GenBank/DDBJ databases">
        <authorList>
            <person name="Stuckert A."/>
        </authorList>
    </citation>
    <scope>NUCLEOTIDE SEQUENCE</scope>
</reference>
<keyword evidence="8" id="KW-1185">Reference proteome</keyword>
<dbReference type="SMART" id="SM00252">
    <property type="entry name" value="SH2"/>
    <property type="match status" value="1"/>
</dbReference>
<dbReference type="Pfam" id="PF08416">
    <property type="entry name" value="PTB"/>
    <property type="match status" value="1"/>
</dbReference>